<keyword evidence="4 11" id="KW-0812">Transmembrane</keyword>
<protein>
    <submittedName>
        <fullName evidence="12">Putative pheromone receptor</fullName>
    </submittedName>
</protein>
<evidence type="ECO:0000256" key="2">
    <source>
        <dbReference type="ARBA" id="ARBA00011085"/>
    </source>
</evidence>
<feature type="region of interest" description="Disordered" evidence="10">
    <location>
        <begin position="316"/>
        <end position="398"/>
    </location>
</feature>
<keyword evidence="5 11" id="KW-1133">Transmembrane helix</keyword>
<dbReference type="GO" id="GO:0000750">
    <property type="term" value="P:pheromone-dependent signal transduction involved in conjugation with cellular fusion"/>
    <property type="evidence" value="ECO:0007669"/>
    <property type="project" value="TreeGrafter"/>
</dbReference>
<evidence type="ECO:0000256" key="10">
    <source>
        <dbReference type="SAM" id="MobiDB-lite"/>
    </source>
</evidence>
<feature type="transmembrane region" description="Helical" evidence="11">
    <location>
        <begin position="112"/>
        <end position="131"/>
    </location>
</feature>
<feature type="transmembrane region" description="Helical" evidence="11">
    <location>
        <begin position="268"/>
        <end position="287"/>
    </location>
</feature>
<organism evidence="12">
    <name type="scientific">Flammulina velutipes</name>
    <name type="common">Agaricus velutipes</name>
    <dbReference type="NCBI Taxonomy" id="38945"/>
    <lineage>
        <taxon>Eukaryota</taxon>
        <taxon>Fungi</taxon>
        <taxon>Dikarya</taxon>
        <taxon>Basidiomycota</taxon>
        <taxon>Agaricomycotina</taxon>
        <taxon>Agaricomycetes</taxon>
        <taxon>Agaricomycetidae</taxon>
        <taxon>Agaricales</taxon>
        <taxon>Marasmiineae</taxon>
        <taxon>Physalacriaceae</taxon>
        <taxon>Flammulina</taxon>
    </lineage>
</organism>
<feature type="transmembrane region" description="Helical" evidence="11">
    <location>
        <begin position="38"/>
        <end position="58"/>
    </location>
</feature>
<comment type="subcellular location">
    <subcellularLocation>
        <location evidence="1">Membrane</location>
        <topology evidence="1">Multi-pass membrane protein</topology>
    </subcellularLocation>
</comment>
<dbReference type="AlphaFoldDB" id="F1CZK8"/>
<evidence type="ECO:0000256" key="4">
    <source>
        <dbReference type="ARBA" id="ARBA00022692"/>
    </source>
</evidence>
<dbReference type="GO" id="GO:0005886">
    <property type="term" value="C:plasma membrane"/>
    <property type="evidence" value="ECO:0007669"/>
    <property type="project" value="TreeGrafter"/>
</dbReference>
<keyword evidence="7 11" id="KW-0472">Membrane</keyword>
<evidence type="ECO:0000256" key="7">
    <source>
        <dbReference type="ARBA" id="ARBA00023136"/>
    </source>
</evidence>
<dbReference type="GO" id="GO:0004934">
    <property type="term" value="F:mating-type alpha-factor pheromone receptor activity"/>
    <property type="evidence" value="ECO:0007669"/>
    <property type="project" value="InterPro"/>
</dbReference>
<feature type="transmembrane region" description="Helical" evidence="11">
    <location>
        <begin position="6"/>
        <end position="26"/>
    </location>
</feature>
<evidence type="ECO:0000256" key="9">
    <source>
        <dbReference type="ARBA" id="ARBA00023224"/>
    </source>
</evidence>
<feature type="transmembrane region" description="Helical" evidence="11">
    <location>
        <begin position="70"/>
        <end position="91"/>
    </location>
</feature>
<evidence type="ECO:0000256" key="5">
    <source>
        <dbReference type="ARBA" id="ARBA00022989"/>
    </source>
</evidence>
<sequence length="505" mass="56743">MSDITYPLFPIFAFLGFIVCLIPLPWHLQAWNSGTCAFMLWTAATCFVEFVNSIVWHGTVADVAPVWCDIFLLGSNIGIPASVLCISRRLYKITSIQSVSVTRKDKRRDIMIDLAIALGIPLFVLALHTVVHAHRYDILEDIGCYYVTYHTIPTYFLYYGWPIVLGLVSFGYSALTLRSFFIRRAQFTTLLSSTTINMNRYIRLMCLSIADMAFTVPFAIYIVYIQADGVPLSPYISWEDTHYHWNRVEVVPAFLWRGITAYAITVELTRWLAVFCAFTFFGLFGFASEAKKNYAKAFWAIAKLVGHKPEQKNPLFTIPSWNKKSPGQSDSQATLPAYTVSHPAPKRKTSSFSSPDELELGIYSPGPEKGSFNLSPASTSAPPMYTSGSQFDDSASSYQHTCAPSLDVEIASSRFSVGDDEEIDISEPHPSSPFRFEDDFKPLPPLPHGEEGRYTEVWSPYAPPVPNPLRHASSMPLPLRIEQVTRERQGSLTVVVEQTTRVDSR</sequence>
<evidence type="ECO:0000256" key="11">
    <source>
        <dbReference type="SAM" id="Phobius"/>
    </source>
</evidence>
<accession>F1CZK8</accession>
<reference evidence="12" key="1">
    <citation type="submission" date="2010-11" db="EMBL/GenBank/DDBJ databases">
        <title>Mating type genes in the edible mushroom Flammulina velutipes.</title>
        <authorList>
            <person name="van Peer A.F."/>
            <person name="Park S.-Y."/>
            <person name="Shin P.-G."/>
            <person name="Jang K.-Y."/>
            <person name="Yoo Y.-B."/>
            <person name="Park Y.-J."/>
            <person name="Lee B.-M."/>
            <person name="Kong W.-S."/>
        </authorList>
    </citation>
    <scope>NUCLEOTIDE SEQUENCE</scope>
    <source>
        <strain evidence="12">KACC 42780</strain>
    </source>
</reference>
<dbReference type="PANTHER" id="PTHR28097:SF1">
    <property type="entry name" value="PHEROMONE A FACTOR RECEPTOR"/>
    <property type="match status" value="1"/>
</dbReference>
<keyword evidence="3" id="KW-0589">Pheromone response</keyword>
<dbReference type="InterPro" id="IPR001499">
    <property type="entry name" value="GPCR_STE3"/>
</dbReference>
<keyword evidence="8 12" id="KW-0675">Receptor</keyword>
<proteinExistence type="inferred from homology"/>
<evidence type="ECO:0000256" key="8">
    <source>
        <dbReference type="ARBA" id="ARBA00023170"/>
    </source>
</evidence>
<evidence type="ECO:0000313" key="12">
    <source>
        <dbReference type="EMBL" id="ADX23537.1"/>
    </source>
</evidence>
<feature type="compositionally biased region" description="Polar residues" evidence="10">
    <location>
        <begin position="319"/>
        <end position="334"/>
    </location>
</feature>
<evidence type="ECO:0000256" key="3">
    <source>
        <dbReference type="ARBA" id="ARBA00022507"/>
    </source>
</evidence>
<dbReference type="PANTHER" id="PTHR28097">
    <property type="entry name" value="PHEROMONE A FACTOR RECEPTOR"/>
    <property type="match status" value="1"/>
</dbReference>
<feature type="compositionally biased region" description="Polar residues" evidence="10">
    <location>
        <begin position="372"/>
        <end position="398"/>
    </location>
</feature>
<feature type="transmembrane region" description="Helical" evidence="11">
    <location>
        <begin position="201"/>
        <end position="224"/>
    </location>
</feature>
<dbReference type="InterPro" id="IPR000481">
    <property type="entry name" value="GPCR_Pheromne_B_alpha_rcpt"/>
</dbReference>
<feature type="transmembrane region" description="Helical" evidence="11">
    <location>
        <begin position="156"/>
        <end position="181"/>
    </location>
</feature>
<keyword evidence="6" id="KW-0297">G-protein coupled receptor</keyword>
<dbReference type="PRINTS" id="PR00899">
    <property type="entry name" value="GPCRSTE3"/>
</dbReference>
<comment type="similarity">
    <text evidence="2">Belongs to the G-protein coupled receptor 4 family.</text>
</comment>
<gene>
    <name evidence="12" type="primary">STE3.2</name>
</gene>
<evidence type="ECO:0000256" key="1">
    <source>
        <dbReference type="ARBA" id="ARBA00004141"/>
    </source>
</evidence>
<dbReference type="CDD" id="cd14966">
    <property type="entry name" value="7tmD_STE3"/>
    <property type="match status" value="1"/>
</dbReference>
<evidence type="ECO:0000256" key="6">
    <source>
        <dbReference type="ARBA" id="ARBA00023040"/>
    </source>
</evidence>
<dbReference type="PRINTS" id="PR00901">
    <property type="entry name" value="PHEROMONEBAR"/>
</dbReference>
<keyword evidence="9" id="KW-0807">Transducer</keyword>
<dbReference type="Pfam" id="PF02076">
    <property type="entry name" value="STE3"/>
    <property type="match status" value="1"/>
</dbReference>
<dbReference type="EMBL" id="HQ630591">
    <property type="protein sequence ID" value="ADX23537.1"/>
    <property type="molecule type" value="Genomic_DNA"/>
</dbReference>
<name>F1CZK8_FLAVE</name>